<evidence type="ECO:0000313" key="3">
    <source>
        <dbReference type="EMBL" id="QHU08065.1"/>
    </source>
</evidence>
<dbReference type="PROSITE" id="PS51192">
    <property type="entry name" value="HELICASE_ATP_BIND_1"/>
    <property type="match status" value="1"/>
</dbReference>
<dbReference type="PANTHER" id="PTHR47396">
    <property type="entry name" value="TYPE I RESTRICTION ENZYME ECOKI R PROTEIN"/>
    <property type="match status" value="1"/>
</dbReference>
<organism evidence="3">
    <name type="scientific">viral metagenome</name>
    <dbReference type="NCBI Taxonomy" id="1070528"/>
    <lineage>
        <taxon>unclassified sequences</taxon>
        <taxon>metagenomes</taxon>
        <taxon>organismal metagenomes</taxon>
    </lineage>
</organism>
<dbReference type="SUPFAM" id="SSF52540">
    <property type="entry name" value="P-loop containing nucleoside triphosphate hydrolases"/>
    <property type="match status" value="2"/>
</dbReference>
<dbReference type="GO" id="GO:0016787">
    <property type="term" value="F:hydrolase activity"/>
    <property type="evidence" value="ECO:0007669"/>
    <property type="project" value="InterPro"/>
</dbReference>
<dbReference type="GO" id="GO:0005829">
    <property type="term" value="C:cytosol"/>
    <property type="evidence" value="ECO:0007669"/>
    <property type="project" value="TreeGrafter"/>
</dbReference>
<dbReference type="PANTHER" id="PTHR47396:SF1">
    <property type="entry name" value="ATP-DEPENDENT HELICASE IRC3-RELATED"/>
    <property type="match status" value="1"/>
</dbReference>
<dbReference type="SMART" id="SM00487">
    <property type="entry name" value="DEXDc"/>
    <property type="match status" value="1"/>
</dbReference>
<feature type="domain" description="Helicase ATP-binding" evidence="2">
    <location>
        <begin position="369"/>
        <end position="545"/>
    </location>
</feature>
<dbReference type="AlphaFoldDB" id="A0A6C0JQM9"/>
<dbReference type="EMBL" id="MN740694">
    <property type="protein sequence ID" value="QHU08065.1"/>
    <property type="molecule type" value="Genomic_DNA"/>
</dbReference>
<name>A0A6C0JQM9_9ZZZZ</name>
<dbReference type="Gene3D" id="3.40.50.300">
    <property type="entry name" value="P-loop containing nucleotide triphosphate hydrolases"/>
    <property type="match status" value="2"/>
</dbReference>
<feature type="region of interest" description="Disordered" evidence="1">
    <location>
        <begin position="1"/>
        <end position="58"/>
    </location>
</feature>
<reference evidence="3" key="1">
    <citation type="journal article" date="2020" name="Nature">
        <title>Giant virus diversity and host interactions through global metagenomics.</title>
        <authorList>
            <person name="Schulz F."/>
            <person name="Roux S."/>
            <person name="Paez-Espino D."/>
            <person name="Jungbluth S."/>
            <person name="Walsh D.A."/>
            <person name="Denef V.J."/>
            <person name="McMahon K.D."/>
            <person name="Konstantinidis K.T."/>
            <person name="Eloe-Fadrosh E.A."/>
            <person name="Kyrpides N.C."/>
            <person name="Woyke T."/>
        </authorList>
    </citation>
    <scope>NUCLEOTIDE SEQUENCE</scope>
    <source>
        <strain evidence="3">GVMAG-S-1062768-28</strain>
    </source>
</reference>
<dbReference type="InterPro" id="IPR027417">
    <property type="entry name" value="P-loop_NTPase"/>
</dbReference>
<dbReference type="GO" id="GO:0005524">
    <property type="term" value="F:ATP binding"/>
    <property type="evidence" value="ECO:0007669"/>
    <property type="project" value="InterPro"/>
</dbReference>
<dbReference type="InterPro" id="IPR014001">
    <property type="entry name" value="Helicase_ATP-bd"/>
</dbReference>
<evidence type="ECO:0000259" key="2">
    <source>
        <dbReference type="PROSITE" id="PS51192"/>
    </source>
</evidence>
<protein>
    <recommendedName>
        <fullName evidence="2">Helicase ATP-binding domain-containing protein</fullName>
    </recommendedName>
</protein>
<sequence length="1117" mass="129231">MANKTTMTKSASNKKSTAAKKKPTAITPKKETKAGKKQTVAKKGPAMGKKQPAKKEPVDDILEETKECQKCHKVLEIIEFMKDEKEMSCCQKCISKYLKQTNNFWVQYPDLEEMATVESIQDHPRLTVNSPQEIDLTCPECNDTFTTSPKEILQDGNCPTCKTFLIPLDKEKMKTICIEKIIESSDYDAYVDSIIDSRFKSHELGYIQEVFAHLYFNIHAHLFNLKTYFSYSIPDKQQDKKEITKKLGMCATDKGTDAVLIHKDDEISLVQVKWRSKDTTLDRSVFGGMAIDGLSCKATVKHLYLFSNTSTVSKSSPNTFKYILYSDLASMDWKFFKAGASGFLTKGKKIDVIPVKDEKPRKWQEDSNEFAEEHKPRCIICAACGAGKTRAAIAMIKKKHKKVLIVVPSLQLLSQWFYNAGNRLKKSVFLLVGSQHAEDKDDVPYTLTTDVDTIRTMFEEQAEENFQLITICTYHSLPVLMEGFDEADSFSLTFCDEAHLTTGKGNWNLVTQKDFSSDQTIFLTATPKIYKGQLKETVISMDNEEVYGPMFTFSCREAIDVGILNDYKIVLGMSEQIQEGFPERTQLYTNFLCLCIKKYDLQRILVASNSHASSAKFYTEFKKSFRGPHRLVLMKPSATARDKNNVLSEIHKGPIIIFNVRVFTLGTDMPALDTVFFNGDKNSKVDIVQTSMRCMRIYPEKECSYIIVPSFFGDSLEVKDEGDYINVRTTLAALGNQDEMLHEEILQKSKTAKNGVKKVNKKQIIEIIGIDDGEEIIIDDLDTRLFDRLGNDVDDIRLPIMFDILINAIKENGGWIPHQFEKDGFKIGGFQSNLKSAITGRPIFKNFWPKWLKRLEKLPFWPEMLKQLERNIENRNKERKTPDELFNMLFEIIKENKDWVYIKDDELRVFQGQLKGAITEKNNRFPNFWPKWLKRLEKLPFWPNMLKQLNNHKKENKTSNELFVMLLDAIKENKDWVSQKFIKDDSKIGIFQDNLKGAITRRNNMYKDDWPKWLKQLEELPFWPEMLKRLDKIVKNRQKEKKNPDETFNMLITAIKENKGWIPKNYMKDNVKLGIFQGNLKNALKGQSKQYKTYLPNWRKRLEELTFWPEMLKQLQK</sequence>
<feature type="compositionally biased region" description="Low complexity" evidence="1">
    <location>
        <begin position="1"/>
        <end position="16"/>
    </location>
</feature>
<dbReference type="Pfam" id="PF04851">
    <property type="entry name" value="ResIII"/>
    <property type="match status" value="1"/>
</dbReference>
<dbReference type="InterPro" id="IPR050742">
    <property type="entry name" value="Helicase_Restrict-Modif_Enz"/>
</dbReference>
<proteinExistence type="predicted"/>
<evidence type="ECO:0000256" key="1">
    <source>
        <dbReference type="SAM" id="MobiDB-lite"/>
    </source>
</evidence>
<dbReference type="GO" id="GO:0003677">
    <property type="term" value="F:DNA binding"/>
    <property type="evidence" value="ECO:0007669"/>
    <property type="project" value="InterPro"/>
</dbReference>
<dbReference type="InterPro" id="IPR006935">
    <property type="entry name" value="Helicase/UvrB_N"/>
</dbReference>
<accession>A0A6C0JQM9</accession>